<sequence>FLFFPLVPYHANTFIPVIKQLKSHEACIIYSDHLRHYGRGKISSSQIQIIADENNILSLPYTPQILVREKPDALIVMNDWGGWPKRLVEDAKCMNIPTIGHIEGAQDYLDTHLDHGYPGKRRFPYNKVDYVFLLGEYDEQYFELQNTKITGSPRFDSFHNQNSKSVKPKSEQVGINCNFSYGLYADVAKQWIMDIVETTDSLSLKHQISQHIGDVTDLSKFNLYQNGIYDMINESTVFVSRFSTAIIEALLLGCPVIYYNPHKEIQPTFLDAIGGFPTPTTKSELKDALQDILENPEKWLSSAEKFLDFHVAFKDGNSAKVFAKELIEIAKKKTTLDSYFPIRSHVKYIIELITRKFK</sequence>
<feature type="non-terminal residue" evidence="1">
    <location>
        <position position="1"/>
    </location>
</feature>
<dbReference type="InterPro" id="IPR043148">
    <property type="entry name" value="TagF_C"/>
</dbReference>
<name>A0A381UKX8_9ZZZZ</name>
<evidence type="ECO:0008006" key="2">
    <source>
        <dbReference type="Google" id="ProtNLM"/>
    </source>
</evidence>
<reference evidence="1" key="1">
    <citation type="submission" date="2018-05" db="EMBL/GenBank/DDBJ databases">
        <authorList>
            <person name="Lanie J.A."/>
            <person name="Ng W.-L."/>
            <person name="Kazmierczak K.M."/>
            <person name="Andrzejewski T.M."/>
            <person name="Davidsen T.M."/>
            <person name="Wayne K.J."/>
            <person name="Tettelin H."/>
            <person name="Glass J.I."/>
            <person name="Rusch D."/>
            <person name="Podicherti R."/>
            <person name="Tsui H.-C.T."/>
            <person name="Winkler M.E."/>
        </authorList>
    </citation>
    <scope>NUCLEOTIDE SEQUENCE</scope>
</reference>
<gene>
    <name evidence="1" type="ORF">METZ01_LOCUS81498</name>
</gene>
<evidence type="ECO:0000313" key="1">
    <source>
        <dbReference type="EMBL" id="SVA28644.1"/>
    </source>
</evidence>
<dbReference type="SUPFAM" id="SSF53756">
    <property type="entry name" value="UDP-Glycosyltransferase/glycogen phosphorylase"/>
    <property type="match status" value="1"/>
</dbReference>
<proteinExistence type="predicted"/>
<dbReference type="AlphaFoldDB" id="A0A381UKX8"/>
<accession>A0A381UKX8</accession>
<dbReference type="EMBL" id="UINC01006620">
    <property type="protein sequence ID" value="SVA28644.1"/>
    <property type="molecule type" value="Genomic_DNA"/>
</dbReference>
<protein>
    <recommendedName>
        <fullName evidence="2">Glycosyl transferase family 1 domain-containing protein</fullName>
    </recommendedName>
</protein>
<organism evidence="1">
    <name type="scientific">marine metagenome</name>
    <dbReference type="NCBI Taxonomy" id="408172"/>
    <lineage>
        <taxon>unclassified sequences</taxon>
        <taxon>metagenomes</taxon>
        <taxon>ecological metagenomes</taxon>
    </lineage>
</organism>
<dbReference type="Gene3D" id="3.40.50.12580">
    <property type="match status" value="1"/>
</dbReference>